<name>A0A0A2MMR6_9FLAO</name>
<reference evidence="1 2" key="1">
    <citation type="submission" date="2013-09" db="EMBL/GenBank/DDBJ databases">
        <authorList>
            <person name="Zeng Z."/>
            <person name="Chen C."/>
        </authorList>
    </citation>
    <scope>NUCLEOTIDE SEQUENCE [LARGE SCALE GENOMIC DNA]</scope>
    <source>
        <strain evidence="1 2">GH29-5</strain>
    </source>
</reference>
<proteinExistence type="predicted"/>
<protein>
    <submittedName>
        <fullName evidence="1">Uncharacterized protein</fullName>
    </submittedName>
</protein>
<comment type="caution">
    <text evidence="1">The sequence shown here is derived from an EMBL/GenBank/DDBJ whole genome shotgun (WGS) entry which is preliminary data.</text>
</comment>
<accession>A0A0A2MMR6</accession>
<evidence type="ECO:0000313" key="1">
    <source>
        <dbReference type="EMBL" id="KGO89575.1"/>
    </source>
</evidence>
<dbReference type="STRING" id="1121899.GCA_000430025_00586"/>
<dbReference type="RefSeq" id="WP_026979373.1">
    <property type="nucleotide sequence ID" value="NZ_AUCZ01000003.1"/>
</dbReference>
<gene>
    <name evidence="1" type="ORF">Q764_07335</name>
</gene>
<evidence type="ECO:0000313" key="2">
    <source>
        <dbReference type="Proteomes" id="UP000030121"/>
    </source>
</evidence>
<dbReference type="EMBL" id="JRLW01000008">
    <property type="protein sequence ID" value="KGO89575.1"/>
    <property type="molecule type" value="Genomic_DNA"/>
</dbReference>
<dbReference type="AlphaFoldDB" id="A0A0A2MMR6"/>
<organism evidence="1 2">
    <name type="scientific">Flavobacterium suncheonense GH29-5 = DSM 17707</name>
    <dbReference type="NCBI Taxonomy" id="1121899"/>
    <lineage>
        <taxon>Bacteria</taxon>
        <taxon>Pseudomonadati</taxon>
        <taxon>Bacteroidota</taxon>
        <taxon>Flavobacteriia</taxon>
        <taxon>Flavobacteriales</taxon>
        <taxon>Flavobacteriaceae</taxon>
        <taxon>Flavobacterium</taxon>
    </lineage>
</organism>
<sequence>MNSVKNFIDERNQKIRDRYHVLKADNKRNETLEIVASEFGLSTSSISTIVFRKNTKNRAN</sequence>
<dbReference type="Proteomes" id="UP000030121">
    <property type="component" value="Unassembled WGS sequence"/>
</dbReference>
<keyword evidence="2" id="KW-1185">Reference proteome</keyword>